<dbReference type="STRING" id="1082931.KKY_3563"/>
<dbReference type="RefSeq" id="WP_014132692.1">
    <property type="nucleotide sequence ID" value="NC_016078.1"/>
</dbReference>
<keyword evidence="4" id="KW-0804">Transcription</keyword>
<dbReference type="InterPro" id="IPR005119">
    <property type="entry name" value="LysR_subst-bd"/>
</dbReference>
<evidence type="ECO:0000256" key="3">
    <source>
        <dbReference type="ARBA" id="ARBA00023125"/>
    </source>
</evidence>
<dbReference type="InterPro" id="IPR036390">
    <property type="entry name" value="WH_DNA-bd_sf"/>
</dbReference>
<comment type="similarity">
    <text evidence="1">Belongs to the LysR transcriptional regulatory family.</text>
</comment>
<evidence type="ECO:0000256" key="4">
    <source>
        <dbReference type="ARBA" id="ARBA00023163"/>
    </source>
</evidence>
<dbReference type="AlphaFoldDB" id="G4RA65"/>
<evidence type="ECO:0000313" key="7">
    <source>
        <dbReference type="Proteomes" id="UP000008850"/>
    </source>
</evidence>
<dbReference type="PANTHER" id="PTHR30579">
    <property type="entry name" value="TRANSCRIPTIONAL REGULATOR"/>
    <property type="match status" value="1"/>
</dbReference>
<proteinExistence type="inferred from homology"/>
<dbReference type="PROSITE" id="PS50931">
    <property type="entry name" value="HTH_LYSR"/>
    <property type="match status" value="1"/>
</dbReference>
<dbReference type="GO" id="GO:0003677">
    <property type="term" value="F:DNA binding"/>
    <property type="evidence" value="ECO:0007669"/>
    <property type="project" value="UniProtKB-KW"/>
</dbReference>
<dbReference type="Gene3D" id="3.40.190.290">
    <property type="match status" value="1"/>
</dbReference>
<evidence type="ECO:0000256" key="2">
    <source>
        <dbReference type="ARBA" id="ARBA00023015"/>
    </source>
</evidence>
<dbReference type="Pfam" id="PF00126">
    <property type="entry name" value="HTH_1"/>
    <property type="match status" value="1"/>
</dbReference>
<dbReference type="eggNOG" id="COG0583">
    <property type="taxonomic scope" value="Bacteria"/>
</dbReference>
<feature type="domain" description="HTH lysR-type" evidence="5">
    <location>
        <begin position="1"/>
        <end position="60"/>
    </location>
</feature>
<dbReference type="Pfam" id="PF03466">
    <property type="entry name" value="LysR_substrate"/>
    <property type="match status" value="1"/>
</dbReference>
<dbReference type="InterPro" id="IPR000847">
    <property type="entry name" value="LysR_HTH_N"/>
</dbReference>
<dbReference type="HOGENOM" id="CLU_039613_2_1_5"/>
<dbReference type="EMBL" id="CP003075">
    <property type="protein sequence ID" value="AEQ53548.1"/>
    <property type="molecule type" value="Genomic_DNA"/>
</dbReference>
<gene>
    <name evidence="6" type="ordered locus">KKY_3563</name>
</gene>
<keyword evidence="7" id="KW-1185">Reference proteome</keyword>
<dbReference type="GO" id="GO:0003700">
    <property type="term" value="F:DNA-binding transcription factor activity"/>
    <property type="evidence" value="ECO:0007669"/>
    <property type="project" value="InterPro"/>
</dbReference>
<evidence type="ECO:0000259" key="5">
    <source>
        <dbReference type="PROSITE" id="PS50931"/>
    </source>
</evidence>
<accession>G4RA65</accession>
<dbReference type="Proteomes" id="UP000008850">
    <property type="component" value="Chromosome"/>
</dbReference>
<keyword evidence="3" id="KW-0238">DNA-binding</keyword>
<reference evidence="6 7" key="1">
    <citation type="journal article" date="2012" name="J. Bacteriol.">
        <title>Complete genome sequence of Pelagibacterium halotolerans B2T.</title>
        <authorList>
            <person name="Huo Y.Y."/>
            <person name="Cheng H."/>
            <person name="Han X.F."/>
            <person name="Jiang X.W."/>
            <person name="Sun C."/>
            <person name="Zhang X.Q."/>
            <person name="Zhu X.F."/>
            <person name="Liu Y.F."/>
            <person name="Li P.F."/>
            <person name="Ni P.X."/>
            <person name="Wu M."/>
        </authorList>
    </citation>
    <scope>NUCLEOTIDE SEQUENCE [LARGE SCALE GENOMIC DNA]</scope>
    <source>
        <strain evidence="7">DSM 22347 / JCM 15775 / CGMCC 1.7692 / B2</strain>
    </source>
</reference>
<dbReference type="SUPFAM" id="SSF46785">
    <property type="entry name" value="Winged helix' DNA-binding domain"/>
    <property type="match status" value="1"/>
</dbReference>
<dbReference type="KEGG" id="phl:KKY_3563"/>
<dbReference type="SUPFAM" id="SSF53850">
    <property type="entry name" value="Periplasmic binding protein-like II"/>
    <property type="match status" value="1"/>
</dbReference>
<dbReference type="Gene3D" id="1.10.10.10">
    <property type="entry name" value="Winged helix-like DNA-binding domain superfamily/Winged helix DNA-binding domain"/>
    <property type="match status" value="1"/>
</dbReference>
<dbReference type="PANTHER" id="PTHR30579:SF3">
    <property type="entry name" value="TRANSCRIPTIONAL REGULATORY PROTEIN"/>
    <property type="match status" value="1"/>
</dbReference>
<dbReference type="PATRIC" id="fig|1082931.4.peg.3512"/>
<protein>
    <submittedName>
        <fullName evidence="6">Transcriptional regulator, LysR family</fullName>
    </submittedName>
</protein>
<sequence length="287" mass="30919">MDVSWDDLRLFLDVARLGGLSAARATTGLSAATLGRRVTALERQIGETLFIRAQTGFTLTSAGEALLKRAEDVEAAMRAVTHWRDGAIGARVVRVSAGGWTTDFLARHIEQLWSPDDGFRVEFVTAYDKVDIGRRAADIGIRSSAPTEPSLAGRKLTPVAYALYCAPRLVAGVREGLFVGVTGPAAATASARWLQAHHGDRIVVSGNDAHSVRELVAAGTGLTVLPCFIGDADPRLSRIRGPIADLASHQWLILHHEERHSPPVRTLADRIARLMQGHLKLFAGDIS</sequence>
<evidence type="ECO:0000256" key="1">
    <source>
        <dbReference type="ARBA" id="ARBA00009437"/>
    </source>
</evidence>
<evidence type="ECO:0000313" key="6">
    <source>
        <dbReference type="EMBL" id="AEQ53548.1"/>
    </source>
</evidence>
<name>G4RA65_PELHB</name>
<keyword evidence="2" id="KW-0805">Transcription regulation</keyword>
<dbReference type="InterPro" id="IPR036388">
    <property type="entry name" value="WH-like_DNA-bd_sf"/>
</dbReference>
<dbReference type="InterPro" id="IPR050176">
    <property type="entry name" value="LTTR"/>
</dbReference>
<organism evidence="6 7">
    <name type="scientific">Pelagibacterium halotolerans (strain DSM 22347 / JCM 15775 / CGMCC 1.7692 / B2)</name>
    <dbReference type="NCBI Taxonomy" id="1082931"/>
    <lineage>
        <taxon>Bacteria</taxon>
        <taxon>Pseudomonadati</taxon>
        <taxon>Pseudomonadota</taxon>
        <taxon>Alphaproteobacteria</taxon>
        <taxon>Hyphomicrobiales</taxon>
        <taxon>Devosiaceae</taxon>
        <taxon>Pelagibacterium</taxon>
    </lineage>
</organism>